<feature type="region of interest" description="Disordered" evidence="1">
    <location>
        <begin position="1"/>
        <end position="31"/>
    </location>
</feature>
<protein>
    <recommendedName>
        <fullName evidence="4">Pectate lyase C</fullName>
    </recommendedName>
</protein>
<dbReference type="KEGG" id="tpla:ElP_43560"/>
<evidence type="ECO:0000313" key="3">
    <source>
        <dbReference type="Proteomes" id="UP000317835"/>
    </source>
</evidence>
<organism evidence="2 3">
    <name type="scientific">Tautonia plasticadhaerens</name>
    <dbReference type="NCBI Taxonomy" id="2527974"/>
    <lineage>
        <taxon>Bacteria</taxon>
        <taxon>Pseudomonadati</taxon>
        <taxon>Planctomycetota</taxon>
        <taxon>Planctomycetia</taxon>
        <taxon>Isosphaerales</taxon>
        <taxon>Isosphaeraceae</taxon>
        <taxon>Tautonia</taxon>
    </lineage>
</organism>
<dbReference type="NCBIfam" id="NF041518">
    <property type="entry name" value="choice_anch_Q"/>
    <property type="match status" value="1"/>
</dbReference>
<gene>
    <name evidence="2" type="ORF">ElP_43560</name>
</gene>
<dbReference type="SUPFAM" id="SSF63446">
    <property type="entry name" value="Type I dockerin domain"/>
    <property type="match status" value="1"/>
</dbReference>
<dbReference type="OrthoDB" id="292920at2"/>
<dbReference type="Gene3D" id="1.10.1330.10">
    <property type="entry name" value="Dockerin domain"/>
    <property type="match status" value="1"/>
</dbReference>
<dbReference type="InterPro" id="IPR011050">
    <property type="entry name" value="Pectin_lyase_fold/virulence"/>
</dbReference>
<dbReference type="InterPro" id="IPR036439">
    <property type="entry name" value="Dockerin_dom_sf"/>
</dbReference>
<dbReference type="InterPro" id="IPR012332">
    <property type="entry name" value="Autotransporter_pectin_lyase_C"/>
</dbReference>
<sequence>MDEGGTLTITGSILTGNSARPGRYGGGSGGGLFSTGEATLTESTISGNSAERLGGGIANDGTVTIRGATVHGNTAGDYGGGIQSFGTLTVTGSTIVGNATGLDGGGISNAWSGQMTLETSIVQGNSAGRDGGGIANFGRLTLAASTLAGNSAGRLGGGLANETSASEATLTNVTISGNSAGRDGGGVANLGGLTLTHATLTANRADNDGDGTGRGGGISNAGMATLSNSIVSGNRLSLSGEADNLAGAAFVASSRGNLVGSGEVSLDPEANLVGVDDPRLGPLAFNGGPTMTHALLPGSLAIDAALEEFAAEADQRGVSRPRGSRADIGAFELKTLDVVRFALQGGQRQRSFIRTIELDFANGLGLLRGLIDRGGVRLMRYGLDGSGPGEAVDLDDLLAVRGNTLVFDFGVQGLGGNRNQSFGDGYYVIEVDTDGDGSFETTRSFHRLLGDVDGDGTVGDLDLALILDGVRRPYTPELDVNGDGVVNAADRVLAGRNRGKFLDPGLHRDA</sequence>
<evidence type="ECO:0000313" key="2">
    <source>
        <dbReference type="EMBL" id="QDV36432.1"/>
    </source>
</evidence>
<name>A0A518H6F6_9BACT</name>
<evidence type="ECO:0008006" key="4">
    <source>
        <dbReference type="Google" id="ProtNLM"/>
    </source>
</evidence>
<dbReference type="CDD" id="cd14256">
    <property type="entry name" value="Dockerin_I"/>
    <property type="match status" value="1"/>
</dbReference>
<dbReference type="SUPFAM" id="SSF51126">
    <property type="entry name" value="Pectin lyase-like"/>
    <property type="match status" value="2"/>
</dbReference>
<dbReference type="InterPro" id="IPR059226">
    <property type="entry name" value="Choice_anch_Q_dom"/>
</dbReference>
<dbReference type="Proteomes" id="UP000317835">
    <property type="component" value="Chromosome"/>
</dbReference>
<dbReference type="Gene3D" id="2.160.20.20">
    <property type="match status" value="1"/>
</dbReference>
<dbReference type="PROSITE" id="PS00018">
    <property type="entry name" value="EF_HAND_1"/>
    <property type="match status" value="1"/>
</dbReference>
<proteinExistence type="predicted"/>
<dbReference type="EMBL" id="CP036426">
    <property type="protein sequence ID" value="QDV36432.1"/>
    <property type="molecule type" value="Genomic_DNA"/>
</dbReference>
<dbReference type="InterPro" id="IPR018247">
    <property type="entry name" value="EF_Hand_1_Ca_BS"/>
</dbReference>
<dbReference type="AlphaFoldDB" id="A0A518H6F6"/>
<dbReference type="GO" id="GO:0000272">
    <property type="term" value="P:polysaccharide catabolic process"/>
    <property type="evidence" value="ECO:0007669"/>
    <property type="project" value="InterPro"/>
</dbReference>
<dbReference type="RefSeq" id="WP_145272693.1">
    <property type="nucleotide sequence ID" value="NZ_CP036426.1"/>
</dbReference>
<evidence type="ECO:0000256" key="1">
    <source>
        <dbReference type="SAM" id="MobiDB-lite"/>
    </source>
</evidence>
<accession>A0A518H6F6</accession>
<keyword evidence="3" id="KW-1185">Reference proteome</keyword>
<reference evidence="2 3" key="1">
    <citation type="submission" date="2019-02" db="EMBL/GenBank/DDBJ databases">
        <title>Deep-cultivation of Planctomycetes and their phenomic and genomic characterization uncovers novel biology.</title>
        <authorList>
            <person name="Wiegand S."/>
            <person name="Jogler M."/>
            <person name="Boedeker C."/>
            <person name="Pinto D."/>
            <person name="Vollmers J."/>
            <person name="Rivas-Marin E."/>
            <person name="Kohn T."/>
            <person name="Peeters S.H."/>
            <person name="Heuer A."/>
            <person name="Rast P."/>
            <person name="Oberbeckmann S."/>
            <person name="Bunk B."/>
            <person name="Jeske O."/>
            <person name="Meyerdierks A."/>
            <person name="Storesund J.E."/>
            <person name="Kallscheuer N."/>
            <person name="Luecker S."/>
            <person name="Lage O.M."/>
            <person name="Pohl T."/>
            <person name="Merkel B.J."/>
            <person name="Hornburger P."/>
            <person name="Mueller R.-W."/>
            <person name="Bruemmer F."/>
            <person name="Labrenz M."/>
            <person name="Spormann A.M."/>
            <person name="Op den Camp H."/>
            <person name="Overmann J."/>
            <person name="Amann R."/>
            <person name="Jetten M.S.M."/>
            <person name="Mascher T."/>
            <person name="Medema M.H."/>
            <person name="Devos D.P."/>
            <person name="Kaster A.-K."/>
            <person name="Ovreas L."/>
            <person name="Rohde M."/>
            <person name="Galperin M.Y."/>
            <person name="Jogler C."/>
        </authorList>
    </citation>
    <scope>NUCLEOTIDE SEQUENCE [LARGE SCALE GENOMIC DNA]</scope>
    <source>
        <strain evidence="2 3">ElP</strain>
    </source>
</reference>
<feature type="compositionally biased region" description="Low complexity" evidence="1">
    <location>
        <begin position="1"/>
        <end position="16"/>
    </location>
</feature>